<dbReference type="FunFam" id="3.80.10.10:FF:000111">
    <property type="entry name" value="LRR receptor-like serine/threonine-protein kinase ERECTA"/>
    <property type="match status" value="1"/>
</dbReference>
<dbReference type="PROSITE" id="PS50011">
    <property type="entry name" value="PROTEIN_KINASE_DOM"/>
    <property type="match status" value="1"/>
</dbReference>
<keyword evidence="4" id="KW-0433">Leucine-rich repeat</keyword>
<dbReference type="Gene3D" id="3.80.10.10">
    <property type="entry name" value="Ribonuclease Inhibitor"/>
    <property type="match status" value="4"/>
</dbReference>
<organism evidence="19 20">
    <name type="scientific">Camellia sinensis</name>
    <name type="common">Tea plant</name>
    <name type="synonym">Thea sinensis</name>
    <dbReference type="NCBI Taxonomy" id="4442"/>
    <lineage>
        <taxon>Eukaryota</taxon>
        <taxon>Viridiplantae</taxon>
        <taxon>Streptophyta</taxon>
        <taxon>Embryophyta</taxon>
        <taxon>Tracheophyta</taxon>
        <taxon>Spermatophyta</taxon>
        <taxon>Magnoliopsida</taxon>
        <taxon>eudicotyledons</taxon>
        <taxon>Gunneridae</taxon>
        <taxon>Pentapetalae</taxon>
        <taxon>asterids</taxon>
        <taxon>Ericales</taxon>
        <taxon>Theaceae</taxon>
        <taxon>Camellia</taxon>
    </lineage>
</organism>
<sequence length="1014" mass="111236">MSKIPLSILSLLFLILPFHGTSQTTTSNSEQSILLKLKQHWSDTTPINHWNSTSTHCDWPEITCTNGSVTGLSLVDTNITGTVPPFICDLLNLTLIDLQYNYFSGPFPTGLYNCSKLKILDLSQNNFTGPIPSDIDRLSAQLQSLNLGGNIFTGDIPAAIGKFPELRILRVFLNGFNGSFPSEIGNLLNLEVLEMSFNNFSQMAIPSSFTQLKKLKELHMIESGLVGEIPETIGNLTALEVLELSINSLTGNIPRGLFLLNNLTILYLFRNQLSGAIPQVVEALNLVKIDLSDNNLNGTIPDDFGKLTNLSDLDLFFNQLSGELPASIGRLPSLEVVKLFNNNLSGVLPPDLGKYSMLKEFQVPLNRFTGNLPEYLCANGALIGVIAFDNELTGELPNSLGNCRSLLIVQVNGNRLTGNIPSGLWTSINVITLILNDNSFSGQLPDQLASNLSRIEISNNIFSGEIPAGVSSWKALTVFIARNNRFTGTIPQGLTALPHLTTLLLDGNQLSGHLPSDIISWNWLNTLHLSRNQLSGPIPAKIGSLPRLTDLDLSGNEFSGQIPPQIGLLKLQSLNLSSNLLTGTIPVEFENKAYDNSFLNNSGLCATNPSLLGIDICSGPQNSSEISPQFLAVIVSTAAALFALAMFFMFLMVKTYRKRECGLDSKWEFTQFQLLNFSESDILSSLTESNMIGSGGSGKVYRVALNRWGKVVAVKKTRNIRKLDEKVEKEFLAEVQILGTIRHSNIVKLLCCISSETTKLLVYEYMENSSLDRWLHGKNRQLSVSGPVHHAVLDWPQRLQIAVGTARGLCYMHHECSPAVIHRDVKSSNILLDSNFNAKVADFGLAKMVVKHGETNTMSVVAGSVGYLAPEYAHTTRVNEKIDVYSFGVVLLELVTGREANNNGDEDTCLAEWAWRHVQDGNPLVDALDEEVKEPCYLDEMTCVFKLGIICTGTFPSTRPNMKEALQILLGCCSHQPELGEKIDGSENAGAPLLKNSRRERLLDDEDDSLVSNV</sequence>
<name>A0A7J7H1T4_CAMSI</name>
<evidence type="ECO:0000256" key="17">
    <source>
        <dbReference type="SAM" id="SignalP"/>
    </source>
</evidence>
<dbReference type="GO" id="GO:0005524">
    <property type="term" value="F:ATP binding"/>
    <property type="evidence" value="ECO:0007669"/>
    <property type="project" value="UniProtKB-UniRule"/>
</dbReference>
<dbReference type="SUPFAM" id="SSF56112">
    <property type="entry name" value="Protein kinase-like (PK-like)"/>
    <property type="match status" value="1"/>
</dbReference>
<feature type="transmembrane region" description="Helical" evidence="16">
    <location>
        <begin position="630"/>
        <end position="653"/>
    </location>
</feature>
<dbReference type="EMBL" id="JACBKZ010000007">
    <property type="protein sequence ID" value="KAF5945646.1"/>
    <property type="molecule type" value="Genomic_DNA"/>
</dbReference>
<dbReference type="Pfam" id="PF23598">
    <property type="entry name" value="LRR_14"/>
    <property type="match status" value="1"/>
</dbReference>
<dbReference type="PROSITE" id="PS00108">
    <property type="entry name" value="PROTEIN_KINASE_ST"/>
    <property type="match status" value="1"/>
</dbReference>
<dbReference type="GO" id="GO:0033612">
    <property type="term" value="F:receptor serine/threonine kinase binding"/>
    <property type="evidence" value="ECO:0007669"/>
    <property type="project" value="TreeGrafter"/>
</dbReference>
<comment type="caution">
    <text evidence="19">The sequence shown here is derived from an EMBL/GenBank/DDBJ whole genome shotgun (WGS) entry which is preliminary data.</text>
</comment>
<dbReference type="Pfam" id="PF00069">
    <property type="entry name" value="Pkinase"/>
    <property type="match status" value="1"/>
</dbReference>
<feature type="domain" description="Protein kinase" evidence="18">
    <location>
        <begin position="686"/>
        <end position="979"/>
    </location>
</feature>
<dbReference type="InterPro" id="IPR055414">
    <property type="entry name" value="LRR_R13L4/SHOC2-like"/>
</dbReference>
<dbReference type="InterPro" id="IPR050647">
    <property type="entry name" value="Plant_LRR-RLKs"/>
</dbReference>
<dbReference type="GO" id="GO:0051707">
    <property type="term" value="P:response to other organism"/>
    <property type="evidence" value="ECO:0007669"/>
    <property type="project" value="UniProtKB-ARBA"/>
</dbReference>
<keyword evidence="8" id="KW-0677">Repeat</keyword>
<dbReference type="FunFam" id="3.80.10.10:FF:001519">
    <property type="entry name" value="Highly similar to receptor-like protein kinase"/>
    <property type="match status" value="1"/>
</dbReference>
<dbReference type="GO" id="GO:0016020">
    <property type="term" value="C:membrane"/>
    <property type="evidence" value="ECO:0007669"/>
    <property type="project" value="UniProtKB-SubCell"/>
</dbReference>
<keyword evidence="5" id="KW-0808">Transferase</keyword>
<dbReference type="InterPro" id="IPR017441">
    <property type="entry name" value="Protein_kinase_ATP_BS"/>
</dbReference>
<keyword evidence="10" id="KW-0418">Kinase</keyword>
<evidence type="ECO:0000256" key="1">
    <source>
        <dbReference type="ARBA" id="ARBA00004167"/>
    </source>
</evidence>
<dbReference type="CDD" id="cd14066">
    <property type="entry name" value="STKc_IRAK"/>
    <property type="match status" value="1"/>
</dbReference>
<evidence type="ECO:0000313" key="20">
    <source>
        <dbReference type="Proteomes" id="UP000593564"/>
    </source>
</evidence>
<keyword evidence="9 15" id="KW-0547">Nucleotide-binding</keyword>
<dbReference type="InterPro" id="IPR001611">
    <property type="entry name" value="Leu-rich_rpt"/>
</dbReference>
<evidence type="ECO:0000256" key="9">
    <source>
        <dbReference type="ARBA" id="ARBA00022741"/>
    </source>
</evidence>
<evidence type="ECO:0000256" key="6">
    <source>
        <dbReference type="ARBA" id="ARBA00022692"/>
    </source>
</evidence>
<dbReference type="FunFam" id="3.30.200.20:FF:000512">
    <property type="entry name" value="Receptor-like protein kinase HSL1"/>
    <property type="match status" value="1"/>
</dbReference>
<dbReference type="Gene3D" id="3.30.200.20">
    <property type="entry name" value="Phosphorylase Kinase, domain 1"/>
    <property type="match status" value="1"/>
</dbReference>
<comment type="similarity">
    <text evidence="3">Belongs to the RLP family.</text>
</comment>
<comment type="similarity">
    <text evidence="2">Belongs to the protein kinase superfamily. Ser/Thr protein kinase family.</text>
</comment>
<gene>
    <name evidence="19" type="ORF">HYC85_015874</name>
</gene>
<keyword evidence="11 15" id="KW-0067">ATP-binding</keyword>
<keyword evidence="14" id="KW-0325">Glycoprotein</keyword>
<keyword evidence="7 17" id="KW-0732">Signal</keyword>
<dbReference type="Pfam" id="PF08263">
    <property type="entry name" value="LRRNT_2"/>
    <property type="match status" value="1"/>
</dbReference>
<evidence type="ECO:0000313" key="19">
    <source>
        <dbReference type="EMBL" id="KAF5945646.1"/>
    </source>
</evidence>
<proteinExistence type="inferred from homology"/>
<keyword evidence="20" id="KW-1185">Reference proteome</keyword>
<evidence type="ECO:0000256" key="11">
    <source>
        <dbReference type="ARBA" id="ARBA00022840"/>
    </source>
</evidence>
<feature type="binding site" evidence="15">
    <location>
        <position position="716"/>
    </location>
    <ligand>
        <name>ATP</name>
        <dbReference type="ChEBI" id="CHEBI:30616"/>
    </ligand>
</feature>
<dbReference type="InterPro" id="IPR013210">
    <property type="entry name" value="LRR_N_plant-typ"/>
</dbReference>
<evidence type="ECO:0000256" key="16">
    <source>
        <dbReference type="SAM" id="Phobius"/>
    </source>
</evidence>
<dbReference type="SUPFAM" id="SSF52047">
    <property type="entry name" value="RNI-like"/>
    <property type="match status" value="2"/>
</dbReference>
<reference evidence="19 20" key="2">
    <citation type="submission" date="2020-07" db="EMBL/GenBank/DDBJ databases">
        <title>Genome assembly of wild tea tree DASZ reveals pedigree and selection history of tea varieties.</title>
        <authorList>
            <person name="Zhang W."/>
        </authorList>
    </citation>
    <scope>NUCLEOTIDE SEQUENCE [LARGE SCALE GENOMIC DNA]</scope>
    <source>
        <strain evidence="20">cv. G240</strain>
        <tissue evidence="19">Leaf</tissue>
    </source>
</reference>
<evidence type="ECO:0000256" key="10">
    <source>
        <dbReference type="ARBA" id="ARBA00022777"/>
    </source>
</evidence>
<protein>
    <recommendedName>
        <fullName evidence="18">Protein kinase domain-containing protein</fullName>
    </recommendedName>
</protein>
<dbReference type="SMART" id="SM00220">
    <property type="entry name" value="S_TKc"/>
    <property type="match status" value="1"/>
</dbReference>
<dbReference type="InterPro" id="IPR000719">
    <property type="entry name" value="Prot_kinase_dom"/>
</dbReference>
<keyword evidence="12 16" id="KW-1133">Transmembrane helix</keyword>
<evidence type="ECO:0000256" key="3">
    <source>
        <dbReference type="ARBA" id="ARBA00009592"/>
    </source>
</evidence>
<comment type="subcellular location">
    <subcellularLocation>
        <location evidence="1">Membrane</location>
        <topology evidence="1">Single-pass membrane protein</topology>
    </subcellularLocation>
</comment>
<dbReference type="PANTHER" id="PTHR48056:SF29">
    <property type="entry name" value="RECEPTOR-LIKE PROTEIN KINASE HSL1"/>
    <property type="match status" value="1"/>
</dbReference>
<dbReference type="GO" id="GO:0006952">
    <property type="term" value="P:defense response"/>
    <property type="evidence" value="ECO:0007669"/>
    <property type="project" value="UniProtKB-ARBA"/>
</dbReference>
<dbReference type="PANTHER" id="PTHR48056">
    <property type="entry name" value="LRR RECEPTOR-LIKE SERINE/THREONINE-PROTEIN KINASE-RELATED"/>
    <property type="match status" value="1"/>
</dbReference>
<evidence type="ECO:0000256" key="14">
    <source>
        <dbReference type="ARBA" id="ARBA00023180"/>
    </source>
</evidence>
<evidence type="ECO:0000259" key="18">
    <source>
        <dbReference type="PROSITE" id="PS50011"/>
    </source>
</evidence>
<dbReference type="AlphaFoldDB" id="A0A7J7H1T4"/>
<accession>A0A7J7H1T4</accession>
<reference evidence="20" key="1">
    <citation type="journal article" date="2020" name="Nat. Commun.">
        <title>Genome assembly of wild tea tree DASZ reveals pedigree and selection history of tea varieties.</title>
        <authorList>
            <person name="Zhang W."/>
            <person name="Zhang Y."/>
            <person name="Qiu H."/>
            <person name="Guo Y."/>
            <person name="Wan H."/>
            <person name="Zhang X."/>
            <person name="Scossa F."/>
            <person name="Alseekh S."/>
            <person name="Zhang Q."/>
            <person name="Wang P."/>
            <person name="Xu L."/>
            <person name="Schmidt M.H."/>
            <person name="Jia X."/>
            <person name="Li D."/>
            <person name="Zhu A."/>
            <person name="Guo F."/>
            <person name="Chen W."/>
            <person name="Ni D."/>
            <person name="Usadel B."/>
            <person name="Fernie A.R."/>
            <person name="Wen W."/>
        </authorList>
    </citation>
    <scope>NUCLEOTIDE SEQUENCE [LARGE SCALE GENOMIC DNA]</scope>
    <source>
        <strain evidence="20">cv. G240</strain>
    </source>
</reference>
<dbReference type="FunFam" id="3.80.10.10:FF:000824">
    <property type="entry name" value="Receptor-like protein kinase HSL1 isoform A"/>
    <property type="match status" value="1"/>
</dbReference>
<dbReference type="GO" id="GO:0004672">
    <property type="term" value="F:protein kinase activity"/>
    <property type="evidence" value="ECO:0007669"/>
    <property type="project" value="InterPro"/>
</dbReference>
<evidence type="ECO:0000256" key="2">
    <source>
        <dbReference type="ARBA" id="ARBA00008684"/>
    </source>
</evidence>
<evidence type="ECO:0000256" key="12">
    <source>
        <dbReference type="ARBA" id="ARBA00022989"/>
    </source>
</evidence>
<keyword evidence="13 16" id="KW-0472">Membrane</keyword>
<dbReference type="Proteomes" id="UP000593564">
    <property type="component" value="Unassembled WGS sequence"/>
</dbReference>
<dbReference type="InterPro" id="IPR032675">
    <property type="entry name" value="LRR_dom_sf"/>
</dbReference>
<dbReference type="FunFam" id="3.80.10.10:FF:001670">
    <property type="entry name" value="Putative leucine-rich repeat receptor-like protein kinase family protein"/>
    <property type="match status" value="1"/>
</dbReference>
<evidence type="ECO:0000256" key="4">
    <source>
        <dbReference type="ARBA" id="ARBA00022614"/>
    </source>
</evidence>
<evidence type="ECO:0000256" key="5">
    <source>
        <dbReference type="ARBA" id="ARBA00022679"/>
    </source>
</evidence>
<dbReference type="PROSITE" id="PS00107">
    <property type="entry name" value="PROTEIN_KINASE_ATP"/>
    <property type="match status" value="1"/>
</dbReference>
<evidence type="ECO:0000256" key="13">
    <source>
        <dbReference type="ARBA" id="ARBA00023136"/>
    </source>
</evidence>
<dbReference type="InterPro" id="IPR008271">
    <property type="entry name" value="Ser/Thr_kinase_AS"/>
</dbReference>
<dbReference type="InterPro" id="IPR011009">
    <property type="entry name" value="Kinase-like_dom_sf"/>
</dbReference>
<evidence type="ECO:0000256" key="15">
    <source>
        <dbReference type="PROSITE-ProRule" id="PRU10141"/>
    </source>
</evidence>
<dbReference type="Gene3D" id="1.10.510.10">
    <property type="entry name" value="Transferase(Phosphotransferase) domain 1"/>
    <property type="match status" value="1"/>
</dbReference>
<dbReference type="InterPro" id="IPR003591">
    <property type="entry name" value="Leu-rich_rpt_typical-subtyp"/>
</dbReference>
<keyword evidence="6 16" id="KW-0812">Transmembrane</keyword>
<dbReference type="FunFam" id="1.10.510.10:FF:000714">
    <property type="entry name" value="Kinase family with leucine-rich repeat domain-containing protein"/>
    <property type="match status" value="1"/>
</dbReference>
<dbReference type="Pfam" id="PF00560">
    <property type="entry name" value="LRR_1"/>
    <property type="match status" value="8"/>
</dbReference>
<dbReference type="SMART" id="SM00369">
    <property type="entry name" value="LRR_TYP"/>
    <property type="match status" value="6"/>
</dbReference>
<feature type="chain" id="PRO_5029598755" description="Protein kinase domain-containing protein" evidence="17">
    <location>
        <begin position="24"/>
        <end position="1014"/>
    </location>
</feature>
<evidence type="ECO:0000256" key="8">
    <source>
        <dbReference type="ARBA" id="ARBA00022737"/>
    </source>
</evidence>
<evidence type="ECO:0000256" key="7">
    <source>
        <dbReference type="ARBA" id="ARBA00022729"/>
    </source>
</evidence>
<feature type="signal peptide" evidence="17">
    <location>
        <begin position="1"/>
        <end position="23"/>
    </location>
</feature>